<evidence type="ECO:0000256" key="1">
    <source>
        <dbReference type="SAM" id="MobiDB-lite"/>
    </source>
</evidence>
<feature type="region of interest" description="Disordered" evidence="1">
    <location>
        <begin position="114"/>
        <end position="182"/>
    </location>
</feature>
<dbReference type="InterPro" id="IPR046883">
    <property type="entry name" value="T6SS_FHA_C"/>
</dbReference>
<dbReference type="SUPFAM" id="SSF49879">
    <property type="entry name" value="SMAD/FHA domain"/>
    <property type="match status" value="1"/>
</dbReference>
<proteinExistence type="predicted"/>
<evidence type="ECO:0000313" key="3">
    <source>
        <dbReference type="EMBL" id="SFE28388.1"/>
    </source>
</evidence>
<dbReference type="Gene3D" id="2.60.200.20">
    <property type="match status" value="1"/>
</dbReference>
<dbReference type="SMART" id="SM00240">
    <property type="entry name" value="FHA"/>
    <property type="match status" value="1"/>
</dbReference>
<dbReference type="Pfam" id="PF20232">
    <property type="entry name" value="T6SS_FHA_C"/>
    <property type="match status" value="1"/>
</dbReference>
<dbReference type="RefSeq" id="WP_149756414.1">
    <property type="nucleotide sequence ID" value="NZ_FOMS01000008.1"/>
</dbReference>
<gene>
    <name evidence="3" type="ORF">SAMN04515678_10857</name>
</gene>
<keyword evidence="4" id="KW-1185">Reference proteome</keyword>
<feature type="compositionally biased region" description="Low complexity" evidence="1">
    <location>
        <begin position="166"/>
        <end position="175"/>
    </location>
</feature>
<dbReference type="OrthoDB" id="273564at2"/>
<dbReference type="PROSITE" id="PS50006">
    <property type="entry name" value="FHA_DOMAIN"/>
    <property type="match status" value="1"/>
</dbReference>
<dbReference type="InterPro" id="IPR000253">
    <property type="entry name" value="FHA_dom"/>
</dbReference>
<dbReference type="Pfam" id="PF00498">
    <property type="entry name" value="FHA"/>
    <property type="match status" value="1"/>
</dbReference>
<protein>
    <submittedName>
        <fullName evidence="3">FHA domain protein</fullName>
    </submittedName>
</protein>
<evidence type="ECO:0000259" key="2">
    <source>
        <dbReference type="PROSITE" id="PS50006"/>
    </source>
</evidence>
<organism evidence="3 4">
    <name type="scientific">Roseivivax sediminis</name>
    <dbReference type="NCBI Taxonomy" id="936889"/>
    <lineage>
        <taxon>Bacteria</taxon>
        <taxon>Pseudomonadati</taxon>
        <taxon>Pseudomonadota</taxon>
        <taxon>Alphaproteobacteria</taxon>
        <taxon>Rhodobacterales</taxon>
        <taxon>Roseobacteraceae</taxon>
        <taxon>Roseivivax</taxon>
    </lineage>
</organism>
<dbReference type="Proteomes" id="UP000325289">
    <property type="component" value="Unassembled WGS sequence"/>
</dbReference>
<accession>A0A1I1ZAP9</accession>
<name>A0A1I1ZAP9_9RHOB</name>
<dbReference type="InterPro" id="IPR008984">
    <property type="entry name" value="SMAD_FHA_dom_sf"/>
</dbReference>
<dbReference type="CDD" id="cd00060">
    <property type="entry name" value="FHA"/>
    <property type="match status" value="1"/>
</dbReference>
<dbReference type="AlphaFoldDB" id="A0A1I1ZAP9"/>
<evidence type="ECO:0000313" key="4">
    <source>
        <dbReference type="Proteomes" id="UP000325289"/>
    </source>
</evidence>
<reference evidence="3 4" key="1">
    <citation type="submission" date="2016-10" db="EMBL/GenBank/DDBJ databases">
        <authorList>
            <person name="Varghese N."/>
            <person name="Submissions S."/>
        </authorList>
    </citation>
    <scope>NUCLEOTIDE SEQUENCE [LARGE SCALE GENOMIC DNA]</scope>
    <source>
        <strain evidence="4">YIM D21,KCTC 23444,ACCC 10710</strain>
    </source>
</reference>
<sequence length="382" mass="40659">MTLTLRIEGHDELDNGSPASVVVSRSGLSAGRRRTMDWVLPDPERHISGHHFDIGFAEGAYWLTDLSTNGTFLAGQAQRIDGAHRLCDGDRLIVGRYAIAVSVVGAAREKAALRPSDIGPTPWPGEEEADWASRAAARPARPDPTPPEPAPSMAARPDPLDLDAGQPTQETTSEPQTDRPAGDDAVMRAFCEGAGLCHGGIDAVDAETLARLLGRTVRIMTEATMRQLSDRAEEPLFVRGGERAQPHARANNPLRVLPDADQAIAAMFVAPRDGFLLGPESFDAATADLAAHQRAAAAALRPALAETLSGLAPDMIEEEVRTGLPFSPARRSRAWDAYVAAWYARAKPGEAGMIEAVLEAYATAYGALAADAPPSQSTPRED</sequence>
<dbReference type="EMBL" id="FOMS01000008">
    <property type="protein sequence ID" value="SFE28388.1"/>
    <property type="molecule type" value="Genomic_DNA"/>
</dbReference>
<feature type="domain" description="FHA" evidence="2">
    <location>
        <begin position="28"/>
        <end position="78"/>
    </location>
</feature>